<dbReference type="InterPro" id="IPR009072">
    <property type="entry name" value="Histone-fold"/>
</dbReference>
<dbReference type="EMBL" id="LNFO01000132">
    <property type="protein sequence ID" value="KUG02008.1"/>
    <property type="molecule type" value="Genomic_DNA"/>
</dbReference>
<dbReference type="GO" id="GO:0006281">
    <property type="term" value="P:DNA repair"/>
    <property type="evidence" value="ECO:0007669"/>
    <property type="project" value="UniProtKB-KW"/>
</dbReference>
<dbReference type="GO" id="GO:0003677">
    <property type="term" value="F:DNA binding"/>
    <property type="evidence" value="ECO:0007669"/>
    <property type="project" value="UniProtKB-KW"/>
</dbReference>
<evidence type="ECO:0000313" key="9">
    <source>
        <dbReference type="Proteomes" id="UP000054636"/>
    </source>
</evidence>
<evidence type="ECO:0000256" key="4">
    <source>
        <dbReference type="ARBA" id="ARBA00023204"/>
    </source>
</evidence>
<evidence type="ECO:0000256" key="3">
    <source>
        <dbReference type="ARBA" id="ARBA00023125"/>
    </source>
</evidence>
<dbReference type="STRING" id="4790.A0A0W8E013"/>
<dbReference type="Proteomes" id="UP000054636">
    <property type="component" value="Unassembled WGS sequence"/>
</dbReference>
<dbReference type="GO" id="GO:0003682">
    <property type="term" value="F:chromatin binding"/>
    <property type="evidence" value="ECO:0007669"/>
    <property type="project" value="TreeGrafter"/>
</dbReference>
<keyword evidence="3" id="KW-0238">DNA-binding</keyword>
<dbReference type="PANTHER" id="PTHR22980">
    <property type="entry name" value="CORTISTATIN"/>
    <property type="match status" value="1"/>
</dbReference>
<dbReference type="SUPFAM" id="SSF47113">
    <property type="entry name" value="Histone-fold"/>
    <property type="match status" value="1"/>
</dbReference>
<proteinExistence type="inferred from homology"/>
<keyword evidence="2" id="KW-0227">DNA damage</keyword>
<protein>
    <submittedName>
        <fullName evidence="7">Centromere protein S</fullName>
    </submittedName>
    <submittedName>
        <fullName evidence="6">Vacuolar amino acid transporter 7</fullName>
    </submittedName>
</protein>
<dbReference type="GO" id="GO:0031297">
    <property type="term" value="P:replication fork processing"/>
    <property type="evidence" value="ECO:0007669"/>
    <property type="project" value="TreeGrafter"/>
</dbReference>
<dbReference type="Gene3D" id="1.10.20.10">
    <property type="entry name" value="Histone, subunit A"/>
    <property type="match status" value="1"/>
</dbReference>
<dbReference type="OrthoDB" id="1872155at2759"/>
<dbReference type="GO" id="GO:0000712">
    <property type="term" value="P:resolution of meiotic recombination intermediates"/>
    <property type="evidence" value="ECO:0007669"/>
    <property type="project" value="TreeGrafter"/>
</dbReference>
<dbReference type="GO" id="GO:0046982">
    <property type="term" value="F:protein heterodimerization activity"/>
    <property type="evidence" value="ECO:0007669"/>
    <property type="project" value="InterPro"/>
</dbReference>
<evidence type="ECO:0000256" key="2">
    <source>
        <dbReference type="ARBA" id="ARBA00022763"/>
    </source>
</evidence>
<dbReference type="Pfam" id="PF15630">
    <property type="entry name" value="CENP-S"/>
    <property type="match status" value="1"/>
</dbReference>
<dbReference type="EMBL" id="LNFP01000630">
    <property type="protein sequence ID" value="KUF90993.1"/>
    <property type="molecule type" value="Genomic_DNA"/>
</dbReference>
<name>A0A0W8E013_PHYNI</name>
<organism evidence="7 8">
    <name type="scientific">Phytophthora nicotianae</name>
    <name type="common">Potato buckeye rot agent</name>
    <name type="synonym">Phytophthora parasitica</name>
    <dbReference type="NCBI Taxonomy" id="4792"/>
    <lineage>
        <taxon>Eukaryota</taxon>
        <taxon>Sar</taxon>
        <taxon>Stramenopiles</taxon>
        <taxon>Oomycota</taxon>
        <taxon>Peronosporomycetes</taxon>
        <taxon>Peronosporales</taxon>
        <taxon>Peronosporaceae</taxon>
        <taxon>Phytophthora</taxon>
    </lineage>
</organism>
<dbReference type="AlphaFoldDB" id="A0A0W8E013"/>
<keyword evidence="4" id="KW-0234">DNA repair</keyword>
<evidence type="ECO:0000313" key="6">
    <source>
        <dbReference type="EMBL" id="KUF90993.1"/>
    </source>
</evidence>
<dbReference type="CDD" id="cd22919">
    <property type="entry name" value="HFD_CENP-S"/>
    <property type="match status" value="1"/>
</dbReference>
<evidence type="ECO:0000256" key="5">
    <source>
        <dbReference type="SAM" id="MobiDB-lite"/>
    </source>
</evidence>
<feature type="region of interest" description="Disordered" evidence="5">
    <location>
        <begin position="126"/>
        <end position="146"/>
    </location>
</feature>
<gene>
    <name evidence="7" type="ORF">AM587_10009299</name>
    <name evidence="6" type="ORF">AM588_10002882</name>
</gene>
<evidence type="ECO:0000313" key="8">
    <source>
        <dbReference type="Proteomes" id="UP000052943"/>
    </source>
</evidence>
<evidence type="ECO:0000256" key="1">
    <source>
        <dbReference type="ARBA" id="ARBA00006612"/>
    </source>
</evidence>
<comment type="caution">
    <text evidence="7">The sequence shown here is derived from an EMBL/GenBank/DDBJ whole genome shotgun (WGS) entry which is preliminary data.</text>
</comment>
<sequence>MNLGGGLESEELRVRQSILYTVGRICDEEGLIYSQLLSSSRAHEIVPAAAQKQQHEHHVRARPPMSKEAMALLADLVYKQSEVMATELQFFARHANRKIIKTEDVTLLARKQPNLTNLLQKFQRENLNSSSAASGKKRRRNFADSD</sequence>
<dbReference type="InterPro" id="IPR029003">
    <property type="entry name" value="CENP-S/Mhf1"/>
</dbReference>
<reference evidence="8 9" key="1">
    <citation type="submission" date="2015-11" db="EMBL/GenBank/DDBJ databases">
        <title>Genomes and virulence difference between two physiological races of Phytophthora nicotianae.</title>
        <authorList>
            <person name="Liu H."/>
            <person name="Ma X."/>
            <person name="Yu H."/>
            <person name="Fang D."/>
            <person name="Li Y."/>
            <person name="Wang X."/>
            <person name="Wang W."/>
            <person name="Dong Y."/>
            <person name="Xiao B."/>
        </authorList>
    </citation>
    <scope>NUCLEOTIDE SEQUENCE [LARGE SCALE GENOMIC DNA]</scope>
    <source>
        <strain evidence="7">Race 0</strain>
        <strain evidence="8">race 0</strain>
        <strain evidence="6">Race 1</strain>
        <strain evidence="9">race 1</strain>
    </source>
</reference>
<evidence type="ECO:0000313" key="7">
    <source>
        <dbReference type="EMBL" id="KUG02008.1"/>
    </source>
</evidence>
<dbReference type="Proteomes" id="UP000052943">
    <property type="component" value="Unassembled WGS sequence"/>
</dbReference>
<comment type="similarity">
    <text evidence="1">Belongs to the TAF9 family. CENP-S/MHF1 subfamily.</text>
</comment>
<dbReference type="PANTHER" id="PTHR22980:SF0">
    <property type="entry name" value="CENTROMERE PROTEIN S"/>
    <property type="match status" value="1"/>
</dbReference>
<dbReference type="GO" id="GO:0071821">
    <property type="term" value="C:FANCM-MHF complex"/>
    <property type="evidence" value="ECO:0007669"/>
    <property type="project" value="InterPro"/>
</dbReference>
<accession>A0A0W8E013</accession>